<dbReference type="OrthoDB" id="5195477at2"/>
<protein>
    <recommendedName>
        <fullName evidence="4">HXXEE domain-containing protein</fullName>
    </recommendedName>
</protein>
<dbReference type="Proteomes" id="UP000199182">
    <property type="component" value="Unassembled WGS sequence"/>
</dbReference>
<dbReference type="STRING" id="258515.SAMN05192585_12041"/>
<feature type="transmembrane region" description="Helical" evidence="1">
    <location>
        <begin position="6"/>
        <end position="30"/>
    </location>
</feature>
<gene>
    <name evidence="2" type="ORF">SAMN05192585_12041</name>
</gene>
<evidence type="ECO:0000313" key="2">
    <source>
        <dbReference type="EMBL" id="SDN48335.1"/>
    </source>
</evidence>
<evidence type="ECO:0008006" key="4">
    <source>
        <dbReference type="Google" id="ProtNLM"/>
    </source>
</evidence>
<feature type="transmembrane region" description="Helical" evidence="1">
    <location>
        <begin position="109"/>
        <end position="132"/>
    </location>
</feature>
<evidence type="ECO:0000313" key="3">
    <source>
        <dbReference type="Proteomes" id="UP000199182"/>
    </source>
</evidence>
<keyword evidence="1" id="KW-0812">Transmembrane</keyword>
<keyword evidence="3" id="KW-1185">Reference proteome</keyword>
<name>A0A1H0BS08_9FIRM</name>
<dbReference type="InterPro" id="IPR025671">
    <property type="entry name" value="HXXEE"/>
</dbReference>
<dbReference type="Pfam" id="PF13787">
    <property type="entry name" value="HXXEE"/>
    <property type="match status" value="1"/>
</dbReference>
<reference evidence="2 3" key="1">
    <citation type="submission" date="2016-10" db="EMBL/GenBank/DDBJ databases">
        <authorList>
            <person name="de Groot N.N."/>
        </authorList>
    </citation>
    <scope>NUCLEOTIDE SEQUENCE [LARGE SCALE GENOMIC DNA]</scope>
    <source>
        <strain evidence="2 3">CGMCC 1.5012</strain>
    </source>
</reference>
<feature type="transmembrane region" description="Helical" evidence="1">
    <location>
        <begin position="138"/>
        <end position="161"/>
    </location>
</feature>
<dbReference type="AlphaFoldDB" id="A0A1H0BS08"/>
<dbReference type="EMBL" id="FNID01000020">
    <property type="protein sequence ID" value="SDN48335.1"/>
    <property type="molecule type" value="Genomic_DNA"/>
</dbReference>
<accession>A0A1H0BS08</accession>
<feature type="transmembrane region" description="Helical" evidence="1">
    <location>
        <begin position="84"/>
        <end position="102"/>
    </location>
</feature>
<feature type="transmembrane region" description="Helical" evidence="1">
    <location>
        <begin position="56"/>
        <end position="78"/>
    </location>
</feature>
<keyword evidence="1" id="KW-0472">Membrane</keyword>
<proteinExistence type="predicted"/>
<dbReference type="RefSeq" id="WP_092640735.1">
    <property type="nucleotide sequence ID" value="NZ_FNID01000020.1"/>
</dbReference>
<organism evidence="2 3">
    <name type="scientific">Acetanaerobacterium elongatum</name>
    <dbReference type="NCBI Taxonomy" id="258515"/>
    <lineage>
        <taxon>Bacteria</taxon>
        <taxon>Bacillati</taxon>
        <taxon>Bacillota</taxon>
        <taxon>Clostridia</taxon>
        <taxon>Eubacteriales</taxon>
        <taxon>Oscillospiraceae</taxon>
        <taxon>Acetanaerobacterium</taxon>
    </lineage>
</organism>
<keyword evidence="1" id="KW-1133">Transmembrane helix</keyword>
<evidence type="ECO:0000256" key="1">
    <source>
        <dbReference type="SAM" id="Phobius"/>
    </source>
</evidence>
<sequence length="176" mass="20469">MKQLTLVIWLFPVVFMIHDFEEIIFMRPWFKKRKDELQKRFPRFAKKIAQSAKRSTAAFAVGVLEIFTLLAAFNVLAYCFDWYWLWYMQFAAFAVHLVFHLVQSIAMRGYVPAMVTSVLALPYCVWAFMVVAQLNMFTVLQSVLLTMAGLVVISVNMIAAFKLMSCFDQYFNNLGD</sequence>